<dbReference type="PANTHER" id="PTHR43280">
    <property type="entry name" value="ARAC-FAMILY TRANSCRIPTIONAL REGULATOR"/>
    <property type="match status" value="1"/>
</dbReference>
<reference evidence="5 6" key="1">
    <citation type="submission" date="2023-06" db="EMBL/GenBank/DDBJ databases">
        <title>Parasedimentitalea psychrophila sp. nov., a psychrophilic bacterium isolated from deep-sea sediment.</title>
        <authorList>
            <person name="Li A."/>
        </authorList>
    </citation>
    <scope>NUCLEOTIDE SEQUENCE [LARGE SCALE GENOMIC DNA]</scope>
    <source>
        <strain evidence="5 6">QS115</strain>
    </source>
</reference>
<dbReference type="Gene3D" id="1.10.10.60">
    <property type="entry name" value="Homeodomain-like"/>
    <property type="match status" value="1"/>
</dbReference>
<keyword evidence="1" id="KW-0805">Transcription regulation</keyword>
<keyword evidence="2" id="KW-0238">DNA-binding</keyword>
<sequence>MSCALPQRQAQRPFPIRQAFLLQYSPTWETRPSLVSAARAIAIPLLSHEGDLSQAIADALGVSMNLMEKTLTGEGTSLNREIKTLKCEVACELLADTKSPIADVGAKIGYSEPANFTRFFKSQLGITPNQYRKTKNHESDGK</sequence>
<dbReference type="PROSITE" id="PS01124">
    <property type="entry name" value="HTH_ARAC_FAMILY_2"/>
    <property type="match status" value="1"/>
</dbReference>
<dbReference type="EMBL" id="CP127247">
    <property type="protein sequence ID" value="WIY24273.1"/>
    <property type="molecule type" value="Genomic_DNA"/>
</dbReference>
<evidence type="ECO:0000256" key="2">
    <source>
        <dbReference type="ARBA" id="ARBA00023125"/>
    </source>
</evidence>
<feature type="domain" description="HTH araC/xylS-type" evidence="4">
    <location>
        <begin position="56"/>
        <end position="134"/>
    </location>
</feature>
<protein>
    <submittedName>
        <fullName evidence="5">AraC family transcriptional regulator</fullName>
    </submittedName>
</protein>
<dbReference type="KEGG" id="ppso:QPJ95_16960"/>
<dbReference type="InterPro" id="IPR018060">
    <property type="entry name" value="HTH_AraC"/>
</dbReference>
<dbReference type="InterPro" id="IPR020449">
    <property type="entry name" value="Tscrpt_reg_AraC-type_HTH"/>
</dbReference>
<keyword evidence="6" id="KW-1185">Reference proteome</keyword>
<dbReference type="PRINTS" id="PR00032">
    <property type="entry name" value="HTHARAC"/>
</dbReference>
<dbReference type="AlphaFoldDB" id="A0A9Y2P5S6"/>
<accession>A0A9Y2P5S6</accession>
<name>A0A9Y2P5S6_9RHOB</name>
<dbReference type="Pfam" id="PF12833">
    <property type="entry name" value="HTH_18"/>
    <property type="match status" value="1"/>
</dbReference>
<evidence type="ECO:0000259" key="4">
    <source>
        <dbReference type="PROSITE" id="PS01124"/>
    </source>
</evidence>
<dbReference type="SUPFAM" id="SSF46689">
    <property type="entry name" value="Homeodomain-like"/>
    <property type="match status" value="1"/>
</dbReference>
<organism evidence="5 6">
    <name type="scientific">Parasedimentitalea psychrophila</name>
    <dbReference type="NCBI Taxonomy" id="2997337"/>
    <lineage>
        <taxon>Bacteria</taxon>
        <taxon>Pseudomonadati</taxon>
        <taxon>Pseudomonadota</taxon>
        <taxon>Alphaproteobacteria</taxon>
        <taxon>Rhodobacterales</taxon>
        <taxon>Paracoccaceae</taxon>
        <taxon>Parasedimentitalea</taxon>
    </lineage>
</organism>
<evidence type="ECO:0000256" key="3">
    <source>
        <dbReference type="ARBA" id="ARBA00023163"/>
    </source>
</evidence>
<proteinExistence type="predicted"/>
<keyword evidence="3" id="KW-0804">Transcription</keyword>
<dbReference type="Proteomes" id="UP001238334">
    <property type="component" value="Chromosome"/>
</dbReference>
<evidence type="ECO:0000313" key="6">
    <source>
        <dbReference type="Proteomes" id="UP001238334"/>
    </source>
</evidence>
<evidence type="ECO:0000313" key="5">
    <source>
        <dbReference type="EMBL" id="WIY24273.1"/>
    </source>
</evidence>
<evidence type="ECO:0000256" key="1">
    <source>
        <dbReference type="ARBA" id="ARBA00023015"/>
    </source>
</evidence>
<dbReference type="GO" id="GO:0003700">
    <property type="term" value="F:DNA-binding transcription factor activity"/>
    <property type="evidence" value="ECO:0007669"/>
    <property type="project" value="InterPro"/>
</dbReference>
<dbReference type="PANTHER" id="PTHR43280:SF2">
    <property type="entry name" value="HTH-TYPE TRANSCRIPTIONAL REGULATOR EXSA"/>
    <property type="match status" value="1"/>
</dbReference>
<dbReference type="SMART" id="SM00342">
    <property type="entry name" value="HTH_ARAC"/>
    <property type="match status" value="1"/>
</dbReference>
<dbReference type="InterPro" id="IPR009057">
    <property type="entry name" value="Homeodomain-like_sf"/>
</dbReference>
<gene>
    <name evidence="5" type="ORF">QPJ95_16960</name>
</gene>
<dbReference type="GO" id="GO:0043565">
    <property type="term" value="F:sequence-specific DNA binding"/>
    <property type="evidence" value="ECO:0007669"/>
    <property type="project" value="InterPro"/>
</dbReference>
<dbReference type="RefSeq" id="WP_286018150.1">
    <property type="nucleotide sequence ID" value="NZ_CP127247.1"/>
</dbReference>